<accession>A0ABT3B6V6</accession>
<sequence>MPFAGSLFGVKKFFAANKAIKGGVEGADNVLQSTGKTVTKTGNCFVAGTEILTTEGIKNIEDIQVGDWVIADDPTTPGEIEARQVLDTFVRCKKLQT</sequence>
<dbReference type="Gene3D" id="2.170.16.10">
    <property type="entry name" value="Hedgehog/Intein (Hint) domain"/>
    <property type="match status" value="1"/>
</dbReference>
<dbReference type="Proteomes" id="UP001526143">
    <property type="component" value="Unassembled WGS sequence"/>
</dbReference>
<dbReference type="SUPFAM" id="SSF51294">
    <property type="entry name" value="Hedgehog/intein (Hint) domain"/>
    <property type="match status" value="1"/>
</dbReference>
<gene>
    <name evidence="1" type="ORF">OGM63_27045</name>
</gene>
<organism evidence="1 2">
    <name type="scientific">Plectonema radiosum NIES-515</name>
    <dbReference type="NCBI Taxonomy" id="2986073"/>
    <lineage>
        <taxon>Bacteria</taxon>
        <taxon>Bacillati</taxon>
        <taxon>Cyanobacteriota</taxon>
        <taxon>Cyanophyceae</taxon>
        <taxon>Oscillatoriophycideae</taxon>
        <taxon>Oscillatoriales</taxon>
        <taxon>Microcoleaceae</taxon>
        <taxon>Plectonema</taxon>
    </lineage>
</organism>
<dbReference type="RefSeq" id="WP_263748815.1">
    <property type="nucleotide sequence ID" value="NZ_JAOWRF010000386.1"/>
</dbReference>
<protein>
    <recommendedName>
        <fullName evidence="3">Hedgehog/Intein (Hint) domain-containing protein</fullName>
    </recommendedName>
</protein>
<evidence type="ECO:0008006" key="3">
    <source>
        <dbReference type="Google" id="ProtNLM"/>
    </source>
</evidence>
<dbReference type="InterPro" id="IPR036844">
    <property type="entry name" value="Hint_dom_sf"/>
</dbReference>
<name>A0ABT3B6V6_9CYAN</name>
<comment type="caution">
    <text evidence="1">The sequence shown here is derived from an EMBL/GenBank/DDBJ whole genome shotgun (WGS) entry which is preliminary data.</text>
</comment>
<proteinExistence type="predicted"/>
<keyword evidence="2" id="KW-1185">Reference proteome</keyword>
<dbReference type="EMBL" id="JAOWRF010000386">
    <property type="protein sequence ID" value="MCV3217122.1"/>
    <property type="molecule type" value="Genomic_DNA"/>
</dbReference>
<reference evidence="1 2" key="1">
    <citation type="submission" date="2022-10" db="EMBL/GenBank/DDBJ databases">
        <title>Identification of biosynthetic pathway for the production of the potent trypsin inhibitor radiosumin.</title>
        <authorList>
            <person name="Fewer D.P."/>
            <person name="Delbaje E."/>
            <person name="Ouyang X."/>
            <person name="Agostino P.D."/>
            <person name="Wahlsten M."/>
            <person name="Jokela J."/>
            <person name="Permi P."/>
            <person name="Haapaniemi E."/>
            <person name="Koistinen H."/>
        </authorList>
    </citation>
    <scope>NUCLEOTIDE SEQUENCE [LARGE SCALE GENOMIC DNA]</scope>
    <source>
        <strain evidence="1 2">NIES-515</strain>
    </source>
</reference>
<evidence type="ECO:0000313" key="1">
    <source>
        <dbReference type="EMBL" id="MCV3217122.1"/>
    </source>
</evidence>
<evidence type="ECO:0000313" key="2">
    <source>
        <dbReference type="Proteomes" id="UP001526143"/>
    </source>
</evidence>